<dbReference type="NCBIfam" id="NF009466">
    <property type="entry name" value="PRK12826.1-2"/>
    <property type="match status" value="1"/>
</dbReference>
<dbReference type="Proteomes" id="UP000241193">
    <property type="component" value="Unassembled WGS sequence"/>
</dbReference>
<dbReference type="AlphaFoldDB" id="A0A2T4II01"/>
<dbReference type="InterPro" id="IPR050259">
    <property type="entry name" value="SDR"/>
</dbReference>
<dbReference type="OrthoDB" id="156828at2"/>
<dbReference type="EMBL" id="PZKC01000003">
    <property type="protein sequence ID" value="PTD97412.1"/>
    <property type="molecule type" value="Genomic_DNA"/>
</dbReference>
<dbReference type="SUPFAM" id="SSF51735">
    <property type="entry name" value="NAD(P)-binding Rossmann-fold domains"/>
    <property type="match status" value="1"/>
</dbReference>
<dbReference type="Pfam" id="PF00106">
    <property type="entry name" value="adh_short"/>
    <property type="match status" value="1"/>
</dbReference>
<dbReference type="EC" id="1.1.1.36" evidence="5"/>
<dbReference type="FunFam" id="3.40.50.720:FF:000173">
    <property type="entry name" value="3-oxoacyl-[acyl-carrier protein] reductase"/>
    <property type="match status" value="1"/>
</dbReference>
<dbReference type="RefSeq" id="WP_107492612.1">
    <property type="nucleotide sequence ID" value="NZ_PZKC01000003.1"/>
</dbReference>
<evidence type="ECO:0000259" key="4">
    <source>
        <dbReference type="SMART" id="SM00822"/>
    </source>
</evidence>
<dbReference type="SMART" id="SM00822">
    <property type="entry name" value="PKS_KR"/>
    <property type="match status" value="1"/>
</dbReference>
<dbReference type="GO" id="GO:0032787">
    <property type="term" value="P:monocarboxylic acid metabolic process"/>
    <property type="evidence" value="ECO:0007669"/>
    <property type="project" value="UniProtKB-ARBA"/>
</dbReference>
<keyword evidence="6" id="KW-1185">Reference proteome</keyword>
<comment type="similarity">
    <text evidence="1 3">Belongs to the short-chain dehydrogenases/reductases (SDR) family.</text>
</comment>
<name>A0A2T4II01_9RHOO</name>
<dbReference type="InterPro" id="IPR057326">
    <property type="entry name" value="KR_dom"/>
</dbReference>
<dbReference type="CDD" id="cd05333">
    <property type="entry name" value="BKR_SDR_c"/>
    <property type="match status" value="1"/>
</dbReference>
<keyword evidence="2 5" id="KW-0560">Oxidoreductase</keyword>
<organism evidence="5 6">
    <name type="scientific">Pseudothauera lacus</name>
    <dbReference type="NCBI Taxonomy" id="2136175"/>
    <lineage>
        <taxon>Bacteria</taxon>
        <taxon>Pseudomonadati</taxon>
        <taxon>Pseudomonadota</taxon>
        <taxon>Betaproteobacteria</taxon>
        <taxon>Rhodocyclales</taxon>
        <taxon>Zoogloeaceae</taxon>
        <taxon>Pseudothauera</taxon>
    </lineage>
</organism>
<comment type="caution">
    <text evidence="5">The sequence shown here is derived from an EMBL/GenBank/DDBJ whole genome shotgun (WGS) entry which is preliminary data.</text>
</comment>
<sequence>MTQKVALVTGAMGGLGTAICQSLAKDGMKVVANCLPNFPQKDEWLAQQKALGFDFVAAEGDVSDYDSCKAMIEKIEAEVGPIDVLINNAGITRDKFFPKMEKGQWDAVINTNLNSLFNVTHHVSPKMAERGWGRIVNISSVNGVKGQAGQTNYSTAKAGVLGFTKALAAELATKGVTVNAVAPGYIGTDMVMAIRDDIRQGIIDTVPMKRLGKPEEIGALCAYLSSEMAGYITGATININGGLHMC</sequence>
<dbReference type="PRINTS" id="PR00080">
    <property type="entry name" value="SDRFAMILY"/>
</dbReference>
<dbReference type="PANTHER" id="PTHR42879">
    <property type="entry name" value="3-OXOACYL-(ACYL-CARRIER-PROTEIN) REDUCTASE"/>
    <property type="match status" value="1"/>
</dbReference>
<gene>
    <name evidence="5" type="ORF">C8261_05250</name>
</gene>
<reference evidence="5 6" key="2">
    <citation type="submission" date="2018-04" db="EMBL/GenBank/DDBJ databases">
        <title>Thauera lacus sp. nov., isolated from an saline lake in Inner Mongolia, China.</title>
        <authorList>
            <person name="Liang Q.-Y."/>
        </authorList>
    </citation>
    <scope>NUCLEOTIDE SEQUENCE [LARGE SCALE GENOMIC DNA]</scope>
    <source>
        <strain evidence="5 6">D20</strain>
    </source>
</reference>
<dbReference type="Gene3D" id="3.40.50.720">
    <property type="entry name" value="NAD(P)-binding Rossmann-like Domain"/>
    <property type="match status" value="1"/>
</dbReference>
<reference evidence="5 6" key="1">
    <citation type="submission" date="2018-03" db="EMBL/GenBank/DDBJ databases">
        <authorList>
            <person name="Keele B.F."/>
        </authorList>
    </citation>
    <scope>NUCLEOTIDE SEQUENCE [LARGE SCALE GENOMIC DNA]</scope>
    <source>
        <strain evidence="5 6">D20</strain>
    </source>
</reference>
<dbReference type="PRINTS" id="PR00081">
    <property type="entry name" value="GDHRDH"/>
</dbReference>
<evidence type="ECO:0000313" key="6">
    <source>
        <dbReference type="Proteomes" id="UP000241193"/>
    </source>
</evidence>
<evidence type="ECO:0000256" key="1">
    <source>
        <dbReference type="ARBA" id="ARBA00006484"/>
    </source>
</evidence>
<dbReference type="NCBIfam" id="NF009464">
    <property type="entry name" value="PRK12824.1"/>
    <property type="match status" value="1"/>
</dbReference>
<dbReference type="InterPro" id="IPR020904">
    <property type="entry name" value="Sc_DH/Rdtase_CS"/>
</dbReference>
<dbReference type="GO" id="GO:0005737">
    <property type="term" value="C:cytoplasm"/>
    <property type="evidence" value="ECO:0007669"/>
    <property type="project" value="InterPro"/>
</dbReference>
<dbReference type="InterPro" id="IPR036291">
    <property type="entry name" value="NAD(P)-bd_dom_sf"/>
</dbReference>
<accession>A0A2T4II01</accession>
<dbReference type="GO" id="GO:0042619">
    <property type="term" value="P:poly-hydroxybutyrate biosynthetic process"/>
    <property type="evidence" value="ECO:0007669"/>
    <property type="project" value="InterPro"/>
</dbReference>
<evidence type="ECO:0000313" key="5">
    <source>
        <dbReference type="EMBL" id="PTD97412.1"/>
    </source>
</evidence>
<evidence type="ECO:0000256" key="3">
    <source>
        <dbReference type="RuleBase" id="RU000363"/>
    </source>
</evidence>
<dbReference type="InterPro" id="IPR011283">
    <property type="entry name" value="Acetoacetyl-CoA_reductase"/>
</dbReference>
<evidence type="ECO:0000256" key="2">
    <source>
        <dbReference type="ARBA" id="ARBA00023002"/>
    </source>
</evidence>
<feature type="domain" description="Ketoreductase" evidence="4">
    <location>
        <begin position="4"/>
        <end position="189"/>
    </location>
</feature>
<protein>
    <submittedName>
        <fullName evidence="5">Acetoacetyl-CoA reductase</fullName>
        <ecNumber evidence="5">1.1.1.36</ecNumber>
    </submittedName>
</protein>
<dbReference type="InterPro" id="IPR002347">
    <property type="entry name" value="SDR_fam"/>
</dbReference>
<dbReference type="PROSITE" id="PS00061">
    <property type="entry name" value="ADH_SHORT"/>
    <property type="match status" value="1"/>
</dbReference>
<dbReference type="PANTHER" id="PTHR42879:SF2">
    <property type="entry name" value="3-OXOACYL-[ACYL-CARRIER-PROTEIN] REDUCTASE FABG"/>
    <property type="match status" value="1"/>
</dbReference>
<proteinExistence type="inferred from homology"/>
<dbReference type="NCBIfam" id="TIGR01829">
    <property type="entry name" value="AcAcCoA_reduct"/>
    <property type="match status" value="1"/>
</dbReference>
<dbReference type="GO" id="GO:0018454">
    <property type="term" value="F:acetoacetyl-CoA reductase activity"/>
    <property type="evidence" value="ECO:0007669"/>
    <property type="project" value="UniProtKB-EC"/>
</dbReference>